<name>A0A1E7DGH2_ALTMA</name>
<keyword evidence="3" id="KW-1185">Reference proteome</keyword>
<keyword evidence="1" id="KW-0812">Transmembrane</keyword>
<dbReference type="RefSeq" id="WP_012517787.1">
    <property type="nucleotide sequence ID" value="NZ_CP012202.1"/>
</dbReference>
<organism evidence="2 3">
    <name type="scientific">Alteromonas macleodii</name>
    <name type="common">Pseudoalteromonas macleodii</name>
    <dbReference type="NCBI Taxonomy" id="28108"/>
    <lineage>
        <taxon>Bacteria</taxon>
        <taxon>Pseudomonadati</taxon>
        <taxon>Pseudomonadota</taxon>
        <taxon>Gammaproteobacteria</taxon>
        <taxon>Alteromonadales</taxon>
        <taxon>Alteromonadaceae</taxon>
        <taxon>Alteromonas/Salinimonas group</taxon>
        <taxon>Alteromonas</taxon>
    </lineage>
</organism>
<dbReference type="EMBL" id="MIPY01000008">
    <property type="protein sequence ID" value="OES33552.1"/>
    <property type="molecule type" value="Genomic_DNA"/>
</dbReference>
<evidence type="ECO:0000256" key="1">
    <source>
        <dbReference type="SAM" id="Phobius"/>
    </source>
</evidence>
<feature type="transmembrane region" description="Helical" evidence="1">
    <location>
        <begin position="12"/>
        <end position="33"/>
    </location>
</feature>
<accession>A0A1E7DGH2</accession>
<keyword evidence="1" id="KW-0472">Membrane</keyword>
<evidence type="ECO:0000313" key="2">
    <source>
        <dbReference type="EMBL" id="OES33552.1"/>
    </source>
</evidence>
<evidence type="ECO:0000313" key="3">
    <source>
        <dbReference type="Proteomes" id="UP000095392"/>
    </source>
</evidence>
<protein>
    <submittedName>
        <fullName evidence="2">Membrane protein</fullName>
    </submittedName>
</protein>
<gene>
    <name evidence="2" type="ORF">BFV95_1205</name>
</gene>
<sequence length="41" mass="4804">MLWTMMKDPVVWGSLLGIGIIVAMMMYYTYLFMHNSADEDK</sequence>
<comment type="caution">
    <text evidence="2">The sequence shown here is derived from an EMBL/GenBank/DDBJ whole genome shotgun (WGS) entry which is preliminary data.</text>
</comment>
<dbReference type="GeneID" id="77345114"/>
<dbReference type="Proteomes" id="UP000095392">
    <property type="component" value="Unassembled WGS sequence"/>
</dbReference>
<dbReference type="AlphaFoldDB" id="A0A1E7DGH2"/>
<proteinExistence type="predicted"/>
<reference evidence="2 3" key="1">
    <citation type="submission" date="2016-09" db="EMBL/GenBank/DDBJ databases">
        <title>Draft Genome Sequence of four Alteromonas macleodii strains isolated from copper coupons and grown long-term at elevated copper levels.</title>
        <authorList>
            <person name="Cusick K."/>
            <person name="Dale J."/>
            <person name="Little B."/>
            <person name="Biffinger J."/>
        </authorList>
    </citation>
    <scope>NUCLEOTIDE SEQUENCE [LARGE SCALE GENOMIC DNA]</scope>
    <source>
        <strain evidence="2 3">KCP01</strain>
    </source>
</reference>
<keyword evidence="1" id="KW-1133">Transmembrane helix</keyword>